<dbReference type="SUPFAM" id="SSF47413">
    <property type="entry name" value="lambda repressor-like DNA-binding domains"/>
    <property type="match status" value="1"/>
</dbReference>
<dbReference type="SUPFAM" id="SSF53822">
    <property type="entry name" value="Periplasmic binding protein-like I"/>
    <property type="match status" value="1"/>
</dbReference>
<proteinExistence type="predicted"/>
<dbReference type="GO" id="GO:0003700">
    <property type="term" value="F:DNA-binding transcription factor activity"/>
    <property type="evidence" value="ECO:0007669"/>
    <property type="project" value="TreeGrafter"/>
</dbReference>
<evidence type="ECO:0000313" key="7">
    <source>
        <dbReference type="Proteomes" id="UP000309872"/>
    </source>
</evidence>
<dbReference type="Pfam" id="PF00356">
    <property type="entry name" value="LacI"/>
    <property type="match status" value="1"/>
</dbReference>
<dbReference type="SMART" id="SM00354">
    <property type="entry name" value="HTH_LACI"/>
    <property type="match status" value="1"/>
</dbReference>
<dbReference type="PROSITE" id="PS50943">
    <property type="entry name" value="HTH_CROC1"/>
    <property type="match status" value="1"/>
</dbReference>
<dbReference type="Gene3D" id="3.40.50.2300">
    <property type="match status" value="2"/>
</dbReference>
<dbReference type="AlphaFoldDB" id="A0A4U0HB22"/>
<gene>
    <name evidence="6" type="ORF">FAZ19_00305</name>
</gene>
<protein>
    <submittedName>
        <fullName evidence="6">LacI family transcriptional regulator</fullName>
    </submittedName>
</protein>
<sequence>MKYRNYTLKDVAQDLGVSTSTVSRALRDSHEISEDTKKKVLDYTAKIKFKINPIARSLKERKSQSIGIVVSEIANNFFSQIVNGIESVAHQKNYHVIISQSHESSEKEKMNIEHLASRSVDGLLISLSSETHNIDYIKELYNRGLPIVFFDRIPKNFNTFTVVSDNFQGAYRATEEFILAGKNRIAHLTNSKSLSITQSRLDGYKAALDKHSIAFDEQLIQYCPYGGMHMDEIHRALDHFVQKGFDSIFISGDRLTAGFLLATKEKNVTHDFPIAGFTNSDFIQLFSPKITVIRQNAFEMGKASVELLIKMIETKYPITEFEQIVLPVQHS</sequence>
<accession>A0A4U0HB22</accession>
<dbReference type="GO" id="GO:0000976">
    <property type="term" value="F:transcription cis-regulatory region binding"/>
    <property type="evidence" value="ECO:0007669"/>
    <property type="project" value="TreeGrafter"/>
</dbReference>
<dbReference type="InterPro" id="IPR010982">
    <property type="entry name" value="Lambda_DNA-bd_dom_sf"/>
</dbReference>
<dbReference type="Pfam" id="PF00532">
    <property type="entry name" value="Peripla_BP_1"/>
    <property type="match status" value="1"/>
</dbReference>
<dbReference type="PANTHER" id="PTHR30146">
    <property type="entry name" value="LACI-RELATED TRANSCRIPTIONAL REPRESSOR"/>
    <property type="match status" value="1"/>
</dbReference>
<dbReference type="EMBL" id="SUKA01000001">
    <property type="protein sequence ID" value="TJY67742.1"/>
    <property type="molecule type" value="Genomic_DNA"/>
</dbReference>
<dbReference type="InterPro" id="IPR000843">
    <property type="entry name" value="HTH_LacI"/>
</dbReference>
<reference evidence="6 7" key="1">
    <citation type="submission" date="2019-04" db="EMBL/GenBank/DDBJ databases">
        <title>Sphingobacterium olei sp. nov., isolated from oil-contaminated soil.</title>
        <authorList>
            <person name="Liu B."/>
        </authorList>
    </citation>
    <scope>NUCLEOTIDE SEQUENCE [LARGE SCALE GENOMIC DNA]</scope>
    <source>
        <strain evidence="6 7">Y3L14</strain>
    </source>
</reference>
<evidence type="ECO:0000259" key="4">
    <source>
        <dbReference type="PROSITE" id="PS50932"/>
    </source>
</evidence>
<keyword evidence="1" id="KW-0805">Transcription regulation</keyword>
<evidence type="ECO:0000256" key="3">
    <source>
        <dbReference type="ARBA" id="ARBA00023163"/>
    </source>
</evidence>
<feature type="domain" description="HTH lacI-type" evidence="4">
    <location>
        <begin position="6"/>
        <end position="60"/>
    </location>
</feature>
<keyword evidence="3" id="KW-0804">Transcription</keyword>
<dbReference type="PANTHER" id="PTHR30146:SF109">
    <property type="entry name" value="HTH-TYPE TRANSCRIPTIONAL REGULATOR GALS"/>
    <property type="match status" value="1"/>
</dbReference>
<dbReference type="PROSITE" id="PS50932">
    <property type="entry name" value="HTH_LACI_2"/>
    <property type="match status" value="1"/>
</dbReference>
<name>A0A4U0HB22_9SPHI</name>
<dbReference type="Gene3D" id="1.10.260.40">
    <property type="entry name" value="lambda repressor-like DNA-binding domains"/>
    <property type="match status" value="1"/>
</dbReference>
<feature type="domain" description="HTH cro/C1-type" evidence="5">
    <location>
        <begin position="2"/>
        <end position="54"/>
    </location>
</feature>
<evidence type="ECO:0000259" key="5">
    <source>
        <dbReference type="PROSITE" id="PS50943"/>
    </source>
</evidence>
<keyword evidence="2" id="KW-0238">DNA-binding</keyword>
<dbReference type="RefSeq" id="WP_136818609.1">
    <property type="nucleotide sequence ID" value="NZ_BMJX01000001.1"/>
</dbReference>
<organism evidence="6 7">
    <name type="scientific">Sphingobacterium alkalisoli</name>
    <dbReference type="NCBI Taxonomy" id="1874115"/>
    <lineage>
        <taxon>Bacteria</taxon>
        <taxon>Pseudomonadati</taxon>
        <taxon>Bacteroidota</taxon>
        <taxon>Sphingobacteriia</taxon>
        <taxon>Sphingobacteriales</taxon>
        <taxon>Sphingobacteriaceae</taxon>
        <taxon>Sphingobacterium</taxon>
    </lineage>
</organism>
<dbReference type="CDD" id="cd01392">
    <property type="entry name" value="HTH_LacI"/>
    <property type="match status" value="1"/>
</dbReference>
<comment type="caution">
    <text evidence="6">The sequence shown here is derived from an EMBL/GenBank/DDBJ whole genome shotgun (WGS) entry which is preliminary data.</text>
</comment>
<dbReference type="InterPro" id="IPR001387">
    <property type="entry name" value="Cro/C1-type_HTH"/>
</dbReference>
<dbReference type="Proteomes" id="UP000309872">
    <property type="component" value="Unassembled WGS sequence"/>
</dbReference>
<dbReference type="OrthoDB" id="9803256at2"/>
<dbReference type="InterPro" id="IPR001761">
    <property type="entry name" value="Peripla_BP/Lac1_sug-bd_dom"/>
</dbReference>
<keyword evidence="7" id="KW-1185">Reference proteome</keyword>
<dbReference type="InterPro" id="IPR028082">
    <property type="entry name" value="Peripla_BP_I"/>
</dbReference>
<evidence type="ECO:0000313" key="6">
    <source>
        <dbReference type="EMBL" id="TJY67742.1"/>
    </source>
</evidence>
<dbReference type="CDD" id="cd06267">
    <property type="entry name" value="PBP1_LacI_sugar_binding-like"/>
    <property type="match status" value="1"/>
</dbReference>
<evidence type="ECO:0000256" key="2">
    <source>
        <dbReference type="ARBA" id="ARBA00023125"/>
    </source>
</evidence>
<evidence type="ECO:0000256" key="1">
    <source>
        <dbReference type="ARBA" id="ARBA00023015"/>
    </source>
</evidence>